<protein>
    <submittedName>
        <fullName evidence="1">Uncharacterized protein</fullName>
    </submittedName>
</protein>
<gene>
    <name evidence="1" type="ordered locus">RHE_CH02923</name>
</gene>
<proteinExistence type="predicted"/>
<dbReference type="eggNOG" id="ENOG50334JV">
    <property type="taxonomic scope" value="Bacteria"/>
</dbReference>
<keyword evidence="2" id="KW-1185">Reference proteome</keyword>
<evidence type="ECO:0000313" key="2">
    <source>
        <dbReference type="Proteomes" id="UP000001936"/>
    </source>
</evidence>
<evidence type="ECO:0000313" key="1">
    <source>
        <dbReference type="EMBL" id="ABC91690.1"/>
    </source>
</evidence>
<dbReference type="EMBL" id="CP000133">
    <property type="protein sequence ID" value="ABC91690.1"/>
    <property type="molecule type" value="Genomic_DNA"/>
</dbReference>
<dbReference type="KEGG" id="ret:RHE_CH02923"/>
<dbReference type="AlphaFoldDB" id="Q2K646"/>
<name>Q2K646_RHIEC</name>
<accession>Q2K646</accession>
<dbReference type="HOGENOM" id="CLU_859723_0_0_5"/>
<reference evidence="1 2" key="1">
    <citation type="journal article" date="2006" name="Proc. Natl. Acad. Sci. U.S.A.">
        <title>The partitioned Rhizobium etli genome: genetic and metabolic redundancy in seven interacting replicons.</title>
        <authorList>
            <person name="Gonzalez V."/>
            <person name="Santamaria R.I."/>
            <person name="Bustos P."/>
            <person name="Hernandez-Gonzalez I."/>
            <person name="Medrano-Soto A."/>
            <person name="Moreno-Hagelsieb G."/>
            <person name="Janga S.C."/>
            <person name="Ramirez M.A."/>
            <person name="Jimenez-Jacinto V."/>
            <person name="Collado-Vides J."/>
            <person name="Davila G."/>
        </authorList>
    </citation>
    <scope>NUCLEOTIDE SEQUENCE [LARGE SCALE GENOMIC DNA]</scope>
    <source>
        <strain evidence="2">ATCC 51251 / DSM 11541 / JCM 21823 / NBRC 15573 / CFN 42</strain>
    </source>
</reference>
<sequence>MTATYAPAVAGKTLVLSGINNQRFLEALGADINRTASAASETLNNIIEINELPKSLAWPYVKLYYAALFYAHTMLRIWGRSPSYFRTSELMSLRNVLTTYAVTPPYKIQTGQYLLTADMDASAVNMLTDNGGGGSHESVWRELHRALSDLQVAVAGSRYLAADRQSVGNQLTSFIALISKNGHNLSWPSQMRNDIQYRQAEGVWYPYQGKAKTSALQQEVAAVIGGQVGLSQVLSVSGGDLFQFRSACVAVVCFVRGVIADMSAVGGPKSFLRHGQRKFEDALPTKA</sequence>
<organism evidence="1 2">
    <name type="scientific">Rhizobium etli (strain ATCC 51251 / DSM 11541 / JCM 21823 / NBRC 15573 / CFN 42)</name>
    <dbReference type="NCBI Taxonomy" id="347834"/>
    <lineage>
        <taxon>Bacteria</taxon>
        <taxon>Pseudomonadati</taxon>
        <taxon>Pseudomonadota</taxon>
        <taxon>Alphaproteobacteria</taxon>
        <taxon>Hyphomicrobiales</taxon>
        <taxon>Rhizobiaceae</taxon>
        <taxon>Rhizobium/Agrobacterium group</taxon>
        <taxon>Rhizobium</taxon>
    </lineage>
</organism>
<dbReference type="Proteomes" id="UP000001936">
    <property type="component" value="Chromosome"/>
</dbReference>